<keyword evidence="2" id="KW-1185">Reference proteome</keyword>
<dbReference type="PANTHER" id="PTHR33677">
    <property type="entry name" value="TRANSCRIPTIONAL REPRESSOR FRMR-RELATED"/>
    <property type="match status" value="1"/>
</dbReference>
<dbReference type="AlphaFoldDB" id="A0A8J3MWM3"/>
<evidence type="ECO:0000313" key="2">
    <source>
        <dbReference type="Proteomes" id="UP000612362"/>
    </source>
</evidence>
<dbReference type="GO" id="GO:0003677">
    <property type="term" value="F:DNA binding"/>
    <property type="evidence" value="ECO:0007669"/>
    <property type="project" value="InterPro"/>
</dbReference>
<dbReference type="Gene3D" id="1.20.58.1000">
    <property type="entry name" value="Metal-sensitive repressor, helix protomer"/>
    <property type="match status" value="1"/>
</dbReference>
<name>A0A8J3MWM3_9CHLR</name>
<dbReference type="RefSeq" id="WP_220197978.1">
    <property type="nucleotide sequence ID" value="NZ_BNJF01000004.1"/>
</dbReference>
<dbReference type="GO" id="GO:0046872">
    <property type="term" value="F:metal ion binding"/>
    <property type="evidence" value="ECO:0007669"/>
    <property type="project" value="InterPro"/>
</dbReference>
<dbReference type="Pfam" id="PF02583">
    <property type="entry name" value="Trns_repr_metal"/>
    <property type="match status" value="1"/>
</dbReference>
<accession>A0A8J3MWM3</accession>
<dbReference type="Proteomes" id="UP000612362">
    <property type="component" value="Unassembled WGS sequence"/>
</dbReference>
<dbReference type="PANTHER" id="PTHR33677:SF3">
    <property type="entry name" value="COPPER-SENSING TRANSCRIPTIONAL REPRESSOR RICR"/>
    <property type="match status" value="1"/>
</dbReference>
<organism evidence="1 2">
    <name type="scientific">Ktedonospora formicarum</name>
    <dbReference type="NCBI Taxonomy" id="2778364"/>
    <lineage>
        <taxon>Bacteria</taxon>
        <taxon>Bacillati</taxon>
        <taxon>Chloroflexota</taxon>
        <taxon>Ktedonobacteria</taxon>
        <taxon>Ktedonobacterales</taxon>
        <taxon>Ktedonobacteraceae</taxon>
        <taxon>Ktedonospora</taxon>
    </lineage>
</organism>
<sequence>MANKNEGQSTCAEKQAELKRLKYIEGHLGGIRKMVDENKYCVAILHQTHAIRKAIEKLEVLLIETHLRMCIPEGIASGKTRGCRGIDVSL</sequence>
<evidence type="ECO:0000313" key="1">
    <source>
        <dbReference type="EMBL" id="GHO48808.1"/>
    </source>
</evidence>
<evidence type="ECO:0008006" key="3">
    <source>
        <dbReference type="Google" id="ProtNLM"/>
    </source>
</evidence>
<reference evidence="1" key="1">
    <citation type="submission" date="2020-10" db="EMBL/GenBank/DDBJ databases">
        <title>Taxonomic study of unclassified bacteria belonging to the class Ktedonobacteria.</title>
        <authorList>
            <person name="Yabe S."/>
            <person name="Wang C.M."/>
            <person name="Zheng Y."/>
            <person name="Sakai Y."/>
            <person name="Cavaletti L."/>
            <person name="Monciardini P."/>
            <person name="Donadio S."/>
        </authorList>
    </citation>
    <scope>NUCLEOTIDE SEQUENCE</scope>
    <source>
        <strain evidence="1">SOSP1-1</strain>
    </source>
</reference>
<dbReference type="GO" id="GO:0045892">
    <property type="term" value="P:negative regulation of DNA-templated transcription"/>
    <property type="evidence" value="ECO:0007669"/>
    <property type="project" value="UniProtKB-ARBA"/>
</dbReference>
<dbReference type="EMBL" id="BNJF01000004">
    <property type="protein sequence ID" value="GHO48808.1"/>
    <property type="molecule type" value="Genomic_DNA"/>
</dbReference>
<comment type="caution">
    <text evidence="1">The sequence shown here is derived from an EMBL/GenBank/DDBJ whole genome shotgun (WGS) entry which is preliminary data.</text>
</comment>
<protein>
    <recommendedName>
        <fullName evidence="3">Transcriptional regulator</fullName>
    </recommendedName>
</protein>
<proteinExistence type="predicted"/>
<gene>
    <name evidence="1" type="ORF">KSX_69710</name>
</gene>
<dbReference type="InterPro" id="IPR003735">
    <property type="entry name" value="Metal_Tscrpt_repr"/>
</dbReference>
<dbReference type="InterPro" id="IPR038390">
    <property type="entry name" value="Metal_Tscrpt_repr_sf"/>
</dbReference>